<reference evidence="1" key="1">
    <citation type="submission" date="2021-03" db="EMBL/GenBank/DDBJ databases">
        <title>Ottowia sp. 27C isolated from the cloaca of a Giant Asian pond turtle (Heosemys grandis).</title>
        <authorList>
            <person name="Spergser J."/>
            <person name="Busse H.-J."/>
        </authorList>
    </citation>
    <scope>NUCLEOTIDE SEQUENCE</scope>
    <source>
        <strain evidence="1">27C</strain>
    </source>
</reference>
<dbReference type="KEGG" id="otd:J1M35_08240"/>
<organism evidence="1 2">
    <name type="scientific">Ottowia testudinis</name>
    <dbReference type="NCBI Taxonomy" id="2816950"/>
    <lineage>
        <taxon>Bacteria</taxon>
        <taxon>Pseudomonadati</taxon>
        <taxon>Pseudomonadota</taxon>
        <taxon>Betaproteobacteria</taxon>
        <taxon>Burkholderiales</taxon>
        <taxon>Comamonadaceae</taxon>
        <taxon>Ottowia</taxon>
    </lineage>
</organism>
<keyword evidence="2" id="KW-1185">Reference proteome</keyword>
<sequence length="78" mass="8425">MEDTLKTLLAADLADRWIDAILNEQADLLLHADSGDTLGPHDMAQNLAQFRASLIEALHDQPIPGVMDDGEGEDGEEA</sequence>
<protein>
    <submittedName>
        <fullName evidence="1">Uncharacterized protein</fullName>
    </submittedName>
</protein>
<gene>
    <name evidence="1" type="ORF">J1M35_08240</name>
</gene>
<accession>A0A975H4G0</accession>
<dbReference type="Proteomes" id="UP000663903">
    <property type="component" value="Chromosome"/>
</dbReference>
<proteinExistence type="predicted"/>
<dbReference type="EMBL" id="CP071796">
    <property type="protein sequence ID" value="QTD46848.1"/>
    <property type="molecule type" value="Genomic_DNA"/>
</dbReference>
<name>A0A975H4G0_9BURK</name>
<dbReference type="AlphaFoldDB" id="A0A975H4G0"/>
<dbReference type="RefSeq" id="WP_208010745.1">
    <property type="nucleotide sequence ID" value="NZ_CP071796.1"/>
</dbReference>
<evidence type="ECO:0000313" key="1">
    <source>
        <dbReference type="EMBL" id="QTD46848.1"/>
    </source>
</evidence>
<evidence type="ECO:0000313" key="2">
    <source>
        <dbReference type="Proteomes" id="UP000663903"/>
    </source>
</evidence>